<keyword evidence="9" id="KW-0482">Metalloprotease</keyword>
<dbReference type="GO" id="GO:0008237">
    <property type="term" value="F:metallopeptidase activity"/>
    <property type="evidence" value="ECO:0007669"/>
    <property type="project" value="UniProtKB-KW"/>
</dbReference>
<evidence type="ECO:0000256" key="6">
    <source>
        <dbReference type="ARBA" id="ARBA00022670"/>
    </source>
</evidence>
<reference evidence="10 11" key="1">
    <citation type="journal article" date="2016" name="Nat. Commun.">
        <title>Thousands of microbial genomes shed light on interconnected biogeochemical processes in an aquifer system.</title>
        <authorList>
            <person name="Anantharaman K."/>
            <person name="Brown C.T."/>
            <person name="Hug L.A."/>
            <person name="Sharon I."/>
            <person name="Castelle C.J."/>
            <person name="Probst A.J."/>
            <person name="Thomas B.C."/>
            <person name="Singh A."/>
            <person name="Wilkins M.J."/>
            <person name="Karaoz U."/>
            <person name="Brodie E.L."/>
            <person name="Williams K.H."/>
            <person name="Hubbard S.S."/>
            <person name="Banfield J.F."/>
        </authorList>
    </citation>
    <scope>NUCLEOTIDE SEQUENCE [LARGE SCALE GENOMIC DNA]</scope>
</reference>
<comment type="cofactor">
    <cofactor evidence="2">
        <name>Mg(2+)</name>
        <dbReference type="ChEBI" id="CHEBI:18420"/>
    </cofactor>
</comment>
<dbReference type="SUPFAM" id="SSF144052">
    <property type="entry name" value="Thermophilic metalloprotease-like"/>
    <property type="match status" value="1"/>
</dbReference>
<evidence type="ECO:0000256" key="1">
    <source>
        <dbReference type="ARBA" id="ARBA00001941"/>
    </source>
</evidence>
<protein>
    <recommendedName>
        <fullName evidence="12">Peptidase M29</fullName>
    </recommendedName>
</protein>
<keyword evidence="5" id="KW-0031">Aminopeptidase</keyword>
<dbReference type="GO" id="GO:0046872">
    <property type="term" value="F:metal ion binding"/>
    <property type="evidence" value="ECO:0007669"/>
    <property type="project" value="UniProtKB-KW"/>
</dbReference>
<keyword evidence="8" id="KW-0378">Hydrolase</keyword>
<comment type="similarity">
    <text evidence="4">Belongs to the peptidase M29 family.</text>
</comment>
<evidence type="ECO:0000256" key="9">
    <source>
        <dbReference type="ARBA" id="ARBA00023049"/>
    </source>
</evidence>
<dbReference type="PANTHER" id="PTHR34448">
    <property type="entry name" value="AMINOPEPTIDASE"/>
    <property type="match status" value="1"/>
</dbReference>
<dbReference type="InterPro" id="IPR000787">
    <property type="entry name" value="Peptidase_M29"/>
</dbReference>
<dbReference type="Proteomes" id="UP000177169">
    <property type="component" value="Unassembled WGS sequence"/>
</dbReference>
<comment type="caution">
    <text evidence="10">The sequence shown here is derived from an EMBL/GenBank/DDBJ whole genome shotgun (WGS) entry which is preliminary data.</text>
</comment>
<dbReference type="Gene3D" id="3.40.1830.10">
    <property type="entry name" value="Thermophilic metalloprotease (M29)"/>
    <property type="match status" value="1"/>
</dbReference>
<sequence length="368" mass="41834">MVDPRVSKQAKILVNYSARCKKGDRALIVSDRLARPLALEVYKELIKAGAAEVRVHFDVDEQVISRSYNEFAEAFFNLAKPNQISEFPKLADQELKGLDVWIRLYAQENTRGFSTIDAEKISTRAKVVRPIIDYRVLKTKWVITKFPTEAQAQEADMSLSEYENFVFPAINNVDWEAKRKEQERLIKIVDAASEVHILGPETDLRMTIAGRHAENGDGRFNMPDGEVFTSVIENSTKGYITYSYPALYLGKEFHNVRLEFSDGCVVKAAADKGEKDLNKILDMDKGARTIGELGIGNNYHIKRFTKDILFDEKIGGTIHLALGFGYKETGSKNESALHWDMIKDLRAGGELWFDEKLVQREGKWLVKF</sequence>
<evidence type="ECO:0000256" key="3">
    <source>
        <dbReference type="ARBA" id="ARBA00001947"/>
    </source>
</evidence>
<name>A0A1F7YWW8_9BACT</name>
<gene>
    <name evidence="10" type="ORF">A3D01_04365</name>
</gene>
<dbReference type="AlphaFoldDB" id="A0A1F7YWW8"/>
<keyword evidence="7" id="KW-0479">Metal-binding</keyword>
<dbReference type="GO" id="GO:0006508">
    <property type="term" value="P:proteolysis"/>
    <property type="evidence" value="ECO:0007669"/>
    <property type="project" value="UniProtKB-KW"/>
</dbReference>
<dbReference type="InterPro" id="IPR052170">
    <property type="entry name" value="M29_Exopeptidase"/>
</dbReference>
<evidence type="ECO:0000313" key="11">
    <source>
        <dbReference type="Proteomes" id="UP000177169"/>
    </source>
</evidence>
<accession>A0A1F7YWW8</accession>
<evidence type="ECO:0000256" key="2">
    <source>
        <dbReference type="ARBA" id="ARBA00001946"/>
    </source>
</evidence>
<dbReference type="EMBL" id="MGGR01000040">
    <property type="protein sequence ID" value="OGM31781.1"/>
    <property type="molecule type" value="Genomic_DNA"/>
</dbReference>
<comment type="cofactor">
    <cofactor evidence="3">
        <name>Zn(2+)</name>
        <dbReference type="ChEBI" id="CHEBI:29105"/>
    </cofactor>
</comment>
<evidence type="ECO:0000256" key="7">
    <source>
        <dbReference type="ARBA" id="ARBA00022723"/>
    </source>
</evidence>
<evidence type="ECO:0000256" key="8">
    <source>
        <dbReference type="ARBA" id="ARBA00022801"/>
    </source>
</evidence>
<dbReference type="Pfam" id="PF02073">
    <property type="entry name" value="Peptidase_M29"/>
    <property type="match status" value="1"/>
</dbReference>
<comment type="cofactor">
    <cofactor evidence="1">
        <name>Co(2+)</name>
        <dbReference type="ChEBI" id="CHEBI:48828"/>
    </cofactor>
</comment>
<dbReference type="GO" id="GO:0004177">
    <property type="term" value="F:aminopeptidase activity"/>
    <property type="evidence" value="ECO:0007669"/>
    <property type="project" value="UniProtKB-KW"/>
</dbReference>
<proteinExistence type="inferred from homology"/>
<dbReference type="PANTHER" id="PTHR34448:SF1">
    <property type="entry name" value="BLL6088 PROTEIN"/>
    <property type="match status" value="1"/>
</dbReference>
<evidence type="ECO:0000256" key="4">
    <source>
        <dbReference type="ARBA" id="ARBA00008236"/>
    </source>
</evidence>
<dbReference type="InterPro" id="IPR035097">
    <property type="entry name" value="M29_N-terminal"/>
</dbReference>
<evidence type="ECO:0000313" key="10">
    <source>
        <dbReference type="EMBL" id="OGM31781.1"/>
    </source>
</evidence>
<evidence type="ECO:0000256" key="5">
    <source>
        <dbReference type="ARBA" id="ARBA00022438"/>
    </source>
</evidence>
<dbReference type="STRING" id="1802505.A3D01_04365"/>
<evidence type="ECO:0008006" key="12">
    <source>
        <dbReference type="Google" id="ProtNLM"/>
    </source>
</evidence>
<organism evidence="10 11">
    <name type="scientific">Candidatus Woesebacteria bacterium RIFCSPHIGHO2_02_FULL_39_13</name>
    <dbReference type="NCBI Taxonomy" id="1802505"/>
    <lineage>
        <taxon>Bacteria</taxon>
        <taxon>Candidatus Woeseibacteriota</taxon>
    </lineage>
</organism>
<keyword evidence="6" id="KW-0645">Protease</keyword>